<dbReference type="InterPro" id="IPR016035">
    <property type="entry name" value="Acyl_Trfase/lysoPLipase"/>
</dbReference>
<name>A0A8K0WU08_9HYPO</name>
<reference evidence="9" key="1">
    <citation type="journal article" date="2021" name="Nat. Commun.">
        <title>Genetic determinants of endophytism in the Arabidopsis root mycobiome.</title>
        <authorList>
            <person name="Mesny F."/>
            <person name="Miyauchi S."/>
            <person name="Thiergart T."/>
            <person name="Pickel B."/>
            <person name="Atanasova L."/>
            <person name="Karlsson M."/>
            <person name="Huettel B."/>
            <person name="Barry K.W."/>
            <person name="Haridas S."/>
            <person name="Chen C."/>
            <person name="Bauer D."/>
            <person name="Andreopoulos W."/>
            <person name="Pangilinan J."/>
            <person name="LaButti K."/>
            <person name="Riley R."/>
            <person name="Lipzen A."/>
            <person name="Clum A."/>
            <person name="Drula E."/>
            <person name="Henrissat B."/>
            <person name="Kohler A."/>
            <person name="Grigoriev I.V."/>
            <person name="Martin F.M."/>
            <person name="Hacquard S."/>
        </authorList>
    </citation>
    <scope>NUCLEOTIDE SEQUENCE</scope>
    <source>
        <strain evidence="9">MPI-CAGE-CH-0235</strain>
    </source>
</reference>
<feature type="region of interest" description="Disordered" evidence="7">
    <location>
        <begin position="1"/>
        <end position="55"/>
    </location>
</feature>
<evidence type="ECO:0000256" key="7">
    <source>
        <dbReference type="SAM" id="MobiDB-lite"/>
    </source>
</evidence>
<feature type="domain" description="PLA2c" evidence="8">
    <location>
        <begin position="148"/>
        <end position="727"/>
    </location>
</feature>
<evidence type="ECO:0000256" key="2">
    <source>
        <dbReference type="ARBA" id="ARBA00022801"/>
    </source>
</evidence>
<feature type="compositionally biased region" description="Basic and acidic residues" evidence="7">
    <location>
        <begin position="81"/>
        <end position="91"/>
    </location>
</feature>
<keyword evidence="9" id="KW-0808">Transferase</keyword>
<evidence type="ECO:0000256" key="6">
    <source>
        <dbReference type="RuleBase" id="RU362103"/>
    </source>
</evidence>
<dbReference type="EMBL" id="JAGPNK010000003">
    <property type="protein sequence ID" value="KAH7324229.1"/>
    <property type="molecule type" value="Genomic_DNA"/>
</dbReference>
<comment type="caution">
    <text evidence="9">The sequence shown here is derived from an EMBL/GenBank/DDBJ whole genome shotgun (WGS) entry which is preliminary data.</text>
</comment>
<dbReference type="GO" id="GO:0046475">
    <property type="term" value="P:glycerophospholipid catabolic process"/>
    <property type="evidence" value="ECO:0007669"/>
    <property type="project" value="TreeGrafter"/>
</dbReference>
<keyword evidence="3 5" id="KW-0442">Lipid degradation</keyword>
<dbReference type="Proteomes" id="UP000813444">
    <property type="component" value="Unassembled WGS sequence"/>
</dbReference>
<sequence length="727" mass="81056">MPASLTTGGPRPEIQHHQLTAHESETSEQDADDKQPQHPHTNPAQQIFSEETAEQREYERQFTMPSASRTFRVLDPLQPDQGDHFQSDRRSSAAVNKAGFFQRKWLRLWHQVIKPAFPEAIQDVKIILGMSALKARIRKDILDPAMFPEVAKVAHVRRGIDLCPDEQSFLAKRKERTRLAFAAYMGLDPDQVHPDDVPVVAYGGSGGGFRAMIGCLAYGAAMEKSGLWDCLTYVAGVSGSCWSIAAFYTLGKGSNQAVIDHCKKRFSPYHPLSGDAIRTILSAPGGARVHLGPIIQKSRSGLSTVAMDLYSVFTTGWIFFQDDPASHPGGKARREVAGYQRTWHKYSSVREYIDDGAQPMPIMTAIRHERPPKHWEDKDRPFKEPEHADGSAADAVDAWYQWFEMTPYEVGCDEISAWVPTWGFGRPFSEGSSTMQLPEQSLALLLGLATSAPAAPLASYLATISQSLPTGMVSDAAHKVADLFAKCWGKEGTEEFQNHHPLHACHEHNFMYHYTPLEEGERRPRGLENAPRIQLIDSGLDNNCPTYVLLHPQRQADVIINMDASSDVQKQSFQERVDQIGSRRGLRFTKRHDIRPGKDTSDPDRFKGLYAQIYDGAVCERPKMVVDSWGHTVSNPPAPAFPKDCGMIYMPLLPNGKAVAGFDPSTAKFSGSYNLVWTPEQVDTLVKVCEANFAEGEAAIKQLMHEAWQNKRAAREARQEPLDALPR</sequence>
<feature type="compositionally biased region" description="Polar residues" evidence="7">
    <location>
        <begin position="38"/>
        <end position="49"/>
    </location>
</feature>
<gene>
    <name evidence="9" type="ORF">B0I35DRAFT_423757</name>
</gene>
<dbReference type="PANTHER" id="PTHR10728">
    <property type="entry name" value="CYTOSOLIC PHOSPHOLIPASE A2"/>
    <property type="match status" value="1"/>
</dbReference>
<keyword evidence="4 5" id="KW-0443">Lipid metabolism</keyword>
<dbReference type="AlphaFoldDB" id="A0A8K0WU08"/>
<dbReference type="EC" id="3.1.1.5" evidence="6"/>
<proteinExistence type="inferred from homology"/>
<dbReference type="SMART" id="SM00022">
    <property type="entry name" value="PLAc"/>
    <property type="match status" value="1"/>
</dbReference>
<dbReference type="GO" id="GO:0016740">
    <property type="term" value="F:transferase activity"/>
    <property type="evidence" value="ECO:0007669"/>
    <property type="project" value="UniProtKB-KW"/>
</dbReference>
<evidence type="ECO:0000256" key="3">
    <source>
        <dbReference type="ARBA" id="ARBA00022963"/>
    </source>
</evidence>
<dbReference type="GO" id="GO:0004622">
    <property type="term" value="F:phosphatidylcholine lysophospholipase activity"/>
    <property type="evidence" value="ECO:0007669"/>
    <property type="project" value="UniProtKB-EC"/>
</dbReference>
<dbReference type="InterPro" id="IPR002642">
    <property type="entry name" value="LysoPLipase_cat_dom"/>
</dbReference>
<dbReference type="GO" id="GO:0004623">
    <property type="term" value="F:phospholipase A2 activity"/>
    <property type="evidence" value="ECO:0007669"/>
    <property type="project" value="TreeGrafter"/>
</dbReference>
<evidence type="ECO:0000313" key="10">
    <source>
        <dbReference type="Proteomes" id="UP000813444"/>
    </source>
</evidence>
<evidence type="ECO:0000256" key="5">
    <source>
        <dbReference type="PROSITE-ProRule" id="PRU00555"/>
    </source>
</evidence>
<dbReference type="OrthoDB" id="6121437at2759"/>
<feature type="compositionally biased region" description="Basic and acidic residues" evidence="7">
    <location>
        <begin position="13"/>
        <end position="25"/>
    </location>
</feature>
<protein>
    <recommendedName>
        <fullName evidence="6">Lysophospholipase</fullName>
        <ecNumber evidence="6">3.1.1.5</ecNumber>
    </recommendedName>
</protein>
<dbReference type="SUPFAM" id="SSF52151">
    <property type="entry name" value="FabD/lysophospholipase-like"/>
    <property type="match status" value="1"/>
</dbReference>
<dbReference type="Pfam" id="PF01735">
    <property type="entry name" value="PLA2_B"/>
    <property type="match status" value="2"/>
</dbReference>
<feature type="region of interest" description="Disordered" evidence="7">
    <location>
        <begin position="69"/>
        <end position="92"/>
    </location>
</feature>
<organism evidence="9 10">
    <name type="scientific">Stachybotrys elegans</name>
    <dbReference type="NCBI Taxonomy" id="80388"/>
    <lineage>
        <taxon>Eukaryota</taxon>
        <taxon>Fungi</taxon>
        <taxon>Dikarya</taxon>
        <taxon>Ascomycota</taxon>
        <taxon>Pezizomycotina</taxon>
        <taxon>Sordariomycetes</taxon>
        <taxon>Hypocreomycetidae</taxon>
        <taxon>Hypocreales</taxon>
        <taxon>Stachybotryaceae</taxon>
        <taxon>Stachybotrys</taxon>
    </lineage>
</organism>
<accession>A0A8K0WU08</accession>
<comment type="catalytic activity">
    <reaction evidence="6">
        <text>a 1-acyl-sn-glycero-3-phosphocholine + H2O = sn-glycerol 3-phosphocholine + a fatty acid + H(+)</text>
        <dbReference type="Rhea" id="RHEA:15177"/>
        <dbReference type="ChEBI" id="CHEBI:15377"/>
        <dbReference type="ChEBI" id="CHEBI:15378"/>
        <dbReference type="ChEBI" id="CHEBI:16870"/>
        <dbReference type="ChEBI" id="CHEBI:28868"/>
        <dbReference type="ChEBI" id="CHEBI:58168"/>
        <dbReference type="EC" id="3.1.1.5"/>
    </reaction>
</comment>
<dbReference type="Gene3D" id="3.40.1090.10">
    <property type="entry name" value="Cytosolic phospholipase A2 catalytic domain"/>
    <property type="match status" value="1"/>
</dbReference>
<dbReference type="PANTHER" id="PTHR10728:SF40">
    <property type="entry name" value="PATATIN FAMILY PROTEIN"/>
    <property type="match status" value="1"/>
</dbReference>
<evidence type="ECO:0000313" key="9">
    <source>
        <dbReference type="EMBL" id="KAH7324229.1"/>
    </source>
</evidence>
<keyword evidence="10" id="KW-1185">Reference proteome</keyword>
<dbReference type="PROSITE" id="PS51210">
    <property type="entry name" value="PLA2C"/>
    <property type="match status" value="1"/>
</dbReference>
<dbReference type="GO" id="GO:0005829">
    <property type="term" value="C:cytosol"/>
    <property type="evidence" value="ECO:0007669"/>
    <property type="project" value="TreeGrafter"/>
</dbReference>
<evidence type="ECO:0000256" key="4">
    <source>
        <dbReference type="ARBA" id="ARBA00023098"/>
    </source>
</evidence>
<evidence type="ECO:0000256" key="1">
    <source>
        <dbReference type="ARBA" id="ARBA00008780"/>
    </source>
</evidence>
<evidence type="ECO:0000259" key="8">
    <source>
        <dbReference type="PROSITE" id="PS51210"/>
    </source>
</evidence>
<keyword evidence="2 5" id="KW-0378">Hydrolase</keyword>
<comment type="similarity">
    <text evidence="1 6">Belongs to the lysophospholipase family.</text>
</comment>